<feature type="domain" description="AB hydrolase-1" evidence="1">
    <location>
        <begin position="70"/>
        <end position="173"/>
    </location>
</feature>
<dbReference type="InterPro" id="IPR029058">
    <property type="entry name" value="AB_hydrolase_fold"/>
</dbReference>
<protein>
    <submittedName>
        <fullName evidence="2">Alpha/beta hydrolase fold</fullName>
    </submittedName>
</protein>
<keyword evidence="2" id="KW-0378">Hydrolase</keyword>
<organism evidence="2 3">
    <name type="scientific">Methanoregula boonei (strain DSM 21154 / JCM 14090 / 6A8)</name>
    <dbReference type="NCBI Taxonomy" id="456442"/>
    <lineage>
        <taxon>Archaea</taxon>
        <taxon>Methanobacteriati</taxon>
        <taxon>Methanobacteriota</taxon>
        <taxon>Stenosarchaea group</taxon>
        <taxon>Methanomicrobia</taxon>
        <taxon>Methanomicrobiales</taxon>
        <taxon>Methanoregulaceae</taxon>
        <taxon>Methanoregula</taxon>
    </lineage>
</organism>
<dbReference type="PRINTS" id="PR00111">
    <property type="entry name" value="ABHYDROLASE"/>
</dbReference>
<dbReference type="PANTHER" id="PTHR43433:SF5">
    <property type="entry name" value="AB HYDROLASE-1 DOMAIN-CONTAINING PROTEIN"/>
    <property type="match status" value="1"/>
</dbReference>
<sequence length="284" mass="30434" precursor="true">MKKLIFCFLAIIVLFSVILAAGCTGSTMTSTQGAPVVTPPPVINVTSIPVQYADVNGVRLGYREFGSGEPLLMICGFNGTMDTFWNGTFLGVLASQYHVYIYDNRGMGYSSDTNATPEISQYSDDAAALMPALGYSSMNVYGASMGSSIGQQLVIDHPERVRKLVLESVTYSIRIPDTRVLYAAIVATALDPSAPAGVKKEAEANLAWNGTWDQLSGINKSVMLSVGTDDILTPPNVTHQIAGQINGSWLVVFKDLPHIGSGYAPVEYGETTLTFLGNNETPPY</sequence>
<keyword evidence="3" id="KW-1185">Reference proteome</keyword>
<evidence type="ECO:0000313" key="3">
    <source>
        <dbReference type="Proteomes" id="UP000002408"/>
    </source>
</evidence>
<dbReference type="Proteomes" id="UP000002408">
    <property type="component" value="Chromosome"/>
</dbReference>
<dbReference type="EMBL" id="CP000780">
    <property type="protein sequence ID" value="ABS55295.1"/>
    <property type="molecule type" value="Genomic_DNA"/>
</dbReference>
<accession>A7I6D4</accession>
<dbReference type="KEGG" id="mbn:Mboo_0777"/>
<proteinExistence type="predicted"/>
<dbReference type="RefSeq" id="WP_012106318.1">
    <property type="nucleotide sequence ID" value="NC_009712.1"/>
</dbReference>
<dbReference type="eggNOG" id="arCOG01648">
    <property type="taxonomic scope" value="Archaea"/>
</dbReference>
<dbReference type="PANTHER" id="PTHR43433">
    <property type="entry name" value="HYDROLASE, ALPHA/BETA FOLD FAMILY PROTEIN"/>
    <property type="match status" value="1"/>
</dbReference>
<dbReference type="GO" id="GO:0016787">
    <property type="term" value="F:hydrolase activity"/>
    <property type="evidence" value="ECO:0007669"/>
    <property type="project" value="UniProtKB-KW"/>
</dbReference>
<evidence type="ECO:0000259" key="1">
    <source>
        <dbReference type="Pfam" id="PF00561"/>
    </source>
</evidence>
<reference evidence="3" key="1">
    <citation type="journal article" date="2015" name="Microbiology">
        <title>Genome of Methanoregula boonei 6A8 reveals adaptations to oligotrophic peatland environments.</title>
        <authorList>
            <person name="Braeuer S."/>
            <person name="Cadillo-Quiroz H."/>
            <person name="Kyrpides N."/>
            <person name="Woyke T."/>
            <person name="Goodwin L."/>
            <person name="Detter C."/>
            <person name="Podell S."/>
            <person name="Yavitt J.B."/>
            <person name="Zinder S.H."/>
        </authorList>
    </citation>
    <scope>NUCLEOTIDE SEQUENCE [LARGE SCALE GENOMIC DNA]</scope>
    <source>
        <strain evidence="3">DSM 21154 / JCM 14090 / 6A8</strain>
    </source>
</reference>
<dbReference type="OrthoDB" id="7531at2157"/>
<dbReference type="AlphaFoldDB" id="A7I6D4"/>
<dbReference type="InterPro" id="IPR050471">
    <property type="entry name" value="AB_hydrolase"/>
</dbReference>
<evidence type="ECO:0000313" key="2">
    <source>
        <dbReference type="EMBL" id="ABS55295.1"/>
    </source>
</evidence>
<dbReference type="STRING" id="456442.Mboo_0777"/>
<dbReference type="Pfam" id="PF00561">
    <property type="entry name" value="Abhydrolase_1"/>
    <property type="match status" value="1"/>
</dbReference>
<dbReference type="InterPro" id="IPR000073">
    <property type="entry name" value="AB_hydrolase_1"/>
</dbReference>
<name>A7I6D4_METB6</name>
<dbReference type="GeneID" id="5411912"/>
<gene>
    <name evidence="2" type="ordered locus">Mboo_0777</name>
</gene>
<dbReference type="Gene3D" id="3.40.50.1820">
    <property type="entry name" value="alpha/beta hydrolase"/>
    <property type="match status" value="1"/>
</dbReference>
<dbReference type="HOGENOM" id="CLU_020336_50_1_2"/>
<dbReference type="SUPFAM" id="SSF53474">
    <property type="entry name" value="alpha/beta-Hydrolases"/>
    <property type="match status" value="1"/>
</dbReference>
<dbReference type="PROSITE" id="PS51257">
    <property type="entry name" value="PROKAR_LIPOPROTEIN"/>
    <property type="match status" value="1"/>
</dbReference>